<dbReference type="Gene3D" id="3.40.50.1820">
    <property type="entry name" value="alpha/beta hydrolase"/>
    <property type="match status" value="1"/>
</dbReference>
<keyword evidence="3 6" id="KW-0378">Hydrolase</keyword>
<dbReference type="EC" id="3.1.1.-" evidence="6"/>
<proteinExistence type="inferred from homology"/>
<comment type="similarity">
    <text evidence="1 6">Belongs to the type-B carboxylesterase/lipase family.</text>
</comment>
<name>A0A9P0D7C6_9CUCU</name>
<dbReference type="InterPro" id="IPR002018">
    <property type="entry name" value="CarbesteraseB"/>
</dbReference>
<evidence type="ECO:0000256" key="6">
    <source>
        <dbReference type="RuleBase" id="RU361235"/>
    </source>
</evidence>
<keyword evidence="4" id="KW-1015">Disulfide bond</keyword>
<keyword evidence="6" id="KW-0732">Signal</keyword>
<keyword evidence="2" id="KW-0719">Serine esterase</keyword>
<feature type="domain" description="Carboxylesterase type B" evidence="7">
    <location>
        <begin position="24"/>
        <end position="523"/>
    </location>
</feature>
<evidence type="ECO:0000256" key="4">
    <source>
        <dbReference type="ARBA" id="ARBA00023157"/>
    </source>
</evidence>
<dbReference type="PROSITE" id="PS00941">
    <property type="entry name" value="CARBOXYLESTERASE_B_2"/>
    <property type="match status" value="1"/>
</dbReference>
<keyword evidence="5" id="KW-0325">Glycoprotein</keyword>
<dbReference type="PROSITE" id="PS00122">
    <property type="entry name" value="CARBOXYLESTERASE_B_1"/>
    <property type="match status" value="1"/>
</dbReference>
<dbReference type="GO" id="GO:0052689">
    <property type="term" value="F:carboxylic ester hydrolase activity"/>
    <property type="evidence" value="ECO:0007669"/>
    <property type="project" value="UniProtKB-KW"/>
</dbReference>
<evidence type="ECO:0000256" key="2">
    <source>
        <dbReference type="ARBA" id="ARBA00022487"/>
    </source>
</evidence>
<dbReference type="EMBL" id="OV651819">
    <property type="protein sequence ID" value="CAH1112871.1"/>
    <property type="molecule type" value="Genomic_DNA"/>
</dbReference>
<evidence type="ECO:0000313" key="9">
    <source>
        <dbReference type="Proteomes" id="UP001153636"/>
    </source>
</evidence>
<protein>
    <recommendedName>
        <fullName evidence="6">Carboxylic ester hydrolase</fullName>
        <ecNumber evidence="6">3.1.1.-</ecNumber>
    </recommendedName>
</protein>
<dbReference type="InterPro" id="IPR019819">
    <property type="entry name" value="Carboxylesterase_B_CS"/>
</dbReference>
<dbReference type="InterPro" id="IPR019826">
    <property type="entry name" value="Carboxylesterase_B_AS"/>
</dbReference>
<evidence type="ECO:0000256" key="5">
    <source>
        <dbReference type="ARBA" id="ARBA00023180"/>
    </source>
</evidence>
<evidence type="ECO:0000256" key="3">
    <source>
        <dbReference type="ARBA" id="ARBA00022801"/>
    </source>
</evidence>
<dbReference type="PANTHER" id="PTHR11559">
    <property type="entry name" value="CARBOXYLESTERASE"/>
    <property type="match status" value="1"/>
</dbReference>
<dbReference type="Proteomes" id="UP001153636">
    <property type="component" value="Chromosome 7"/>
</dbReference>
<feature type="chain" id="PRO_5040528950" description="Carboxylic ester hydrolase" evidence="6">
    <location>
        <begin position="20"/>
        <end position="543"/>
    </location>
</feature>
<reference evidence="8" key="1">
    <citation type="submission" date="2022-01" db="EMBL/GenBank/DDBJ databases">
        <authorList>
            <person name="King R."/>
        </authorList>
    </citation>
    <scope>NUCLEOTIDE SEQUENCE</scope>
</reference>
<gene>
    <name evidence="8" type="ORF">PSYICH_LOCUS13985</name>
</gene>
<sequence>MKFKLVVTTILSYLISVLAEPDGTIVQLEKGKIQGIIRKSENGNDYYAFQEIPYAAPPVGPNRFQLPQEPEPWKGILNTTRNTKICIQANSRHEYLEKSEDCLYINVYTPIIPGNKDSLLPVLLWIHGGGFTAESGIYDYSGPKYVMDHGVVVVTFDYRLGPFGFVGTDDGIIPLNLGLKDQRLAIEWVNKNIELFGGNPNQVVIVGESAGSVAVGYHILSQRPDENLFHAAIMQSGTPISGILKQSDPDSAAFNLGKLVNNSFSSNSTSELLTVLQNADANDILATGISGAVAVEKEGLFSSHGYQAFVEKKYKKIPVLIGFNSEEGIVFTLYKNETRLKEIDINPSLLISYGVNITPKDKQGVGLLYKQLYVGNSSFENDYGGYIKYISDNCFTTGITKQVELSCTDAPYYFYQFAYKGNLGEQMAYLPTLPADVEKVGHAEDCNYMWDDTINSDLNQYPKEDQLMLHRYVKMWTNFVKYFNPTPEPDPLLGNITWLTSEPNNLRYLNINATFEMREHPRQFQQLKAILEEYMQPPFDSYS</sequence>
<evidence type="ECO:0000313" key="8">
    <source>
        <dbReference type="EMBL" id="CAH1112871.1"/>
    </source>
</evidence>
<feature type="signal peptide" evidence="6">
    <location>
        <begin position="1"/>
        <end position="19"/>
    </location>
</feature>
<organism evidence="8 9">
    <name type="scientific">Psylliodes chrysocephalus</name>
    <dbReference type="NCBI Taxonomy" id="3402493"/>
    <lineage>
        <taxon>Eukaryota</taxon>
        <taxon>Metazoa</taxon>
        <taxon>Ecdysozoa</taxon>
        <taxon>Arthropoda</taxon>
        <taxon>Hexapoda</taxon>
        <taxon>Insecta</taxon>
        <taxon>Pterygota</taxon>
        <taxon>Neoptera</taxon>
        <taxon>Endopterygota</taxon>
        <taxon>Coleoptera</taxon>
        <taxon>Polyphaga</taxon>
        <taxon>Cucujiformia</taxon>
        <taxon>Chrysomeloidea</taxon>
        <taxon>Chrysomelidae</taxon>
        <taxon>Galerucinae</taxon>
        <taxon>Alticini</taxon>
        <taxon>Psylliodes</taxon>
    </lineage>
</organism>
<evidence type="ECO:0000259" key="7">
    <source>
        <dbReference type="Pfam" id="PF00135"/>
    </source>
</evidence>
<dbReference type="InterPro" id="IPR029058">
    <property type="entry name" value="AB_hydrolase_fold"/>
</dbReference>
<evidence type="ECO:0000256" key="1">
    <source>
        <dbReference type="ARBA" id="ARBA00005964"/>
    </source>
</evidence>
<dbReference type="SUPFAM" id="SSF53474">
    <property type="entry name" value="alpha/beta-Hydrolases"/>
    <property type="match status" value="1"/>
</dbReference>
<dbReference type="Pfam" id="PF00135">
    <property type="entry name" value="COesterase"/>
    <property type="match status" value="1"/>
</dbReference>
<accession>A0A9P0D7C6</accession>
<dbReference type="AlphaFoldDB" id="A0A9P0D7C6"/>
<keyword evidence="9" id="KW-1185">Reference proteome</keyword>
<dbReference type="InterPro" id="IPR050309">
    <property type="entry name" value="Type-B_Carboxylest/Lipase"/>
</dbReference>
<dbReference type="OrthoDB" id="19653at2759"/>